<keyword evidence="3 4" id="KW-0732">Signal</keyword>
<reference evidence="5" key="1">
    <citation type="submission" date="2020-06" db="EMBL/GenBank/DDBJ databases">
        <title>Insight into the genomes of haloalkaliphilic bacilli from Kenyan soda lakes.</title>
        <authorList>
            <person name="Mwirichia R."/>
            <person name="Villamizar G.C."/>
            <person name="Poehlein A."/>
            <person name="Mugweru J."/>
            <person name="Kipnyargis A."/>
            <person name="Kiplimo D."/>
            <person name="Orwa P."/>
            <person name="Daniel R."/>
        </authorList>
    </citation>
    <scope>NUCLEOTIDE SEQUENCE</scope>
    <source>
        <strain evidence="5">B1096_S55</strain>
    </source>
</reference>
<sequence length="348" mass="39581">MVNKLLLLLFTILLLTSCKEYALTETEIDEDGPDYIIRFAHEESTDSVQHDYVEAFKKTLENKTNHTVQVEIYPVGQLGDATEQAEQLQIGAIDMAIISPGNTGTMVPENQLFILHFLFSDDMEVNHHVLNNSKALDTLTEVYNEHGMLILDYWTQGFQQWTANVNISQPEDLRGARIRTIPSPLLLASYEAYGASPTPMAYEEVYSGLQLNMIDGQENPFFAIEEMNFFEVQDYLIDSRHAIYATTTAINPDFYDELPEDIQKAIEETVAQLSEESLNIQEERNETALESIKSQSHITFATLDDEERAAFREASEPVFEIYKEEVGETGAEILEELQEEIADVENDR</sequence>
<dbReference type="NCBIfam" id="TIGR00787">
    <property type="entry name" value="dctP"/>
    <property type="match status" value="1"/>
</dbReference>
<evidence type="ECO:0000256" key="1">
    <source>
        <dbReference type="ARBA" id="ARBA00009023"/>
    </source>
</evidence>
<comment type="caution">
    <text evidence="5">The sequence shown here is derived from an EMBL/GenBank/DDBJ whole genome shotgun (WGS) entry which is preliminary data.</text>
</comment>
<dbReference type="GO" id="GO:0055085">
    <property type="term" value="P:transmembrane transport"/>
    <property type="evidence" value="ECO:0007669"/>
    <property type="project" value="InterPro"/>
</dbReference>
<evidence type="ECO:0000256" key="2">
    <source>
        <dbReference type="ARBA" id="ARBA00022448"/>
    </source>
</evidence>
<dbReference type="InterPro" id="IPR004682">
    <property type="entry name" value="TRAP_DctP"/>
</dbReference>
<organism evidence="5 6">
    <name type="scientific">Salipaludibacillus agaradhaerens</name>
    <name type="common">Bacillus agaradhaerens</name>
    <dbReference type="NCBI Taxonomy" id="76935"/>
    <lineage>
        <taxon>Bacteria</taxon>
        <taxon>Bacillati</taxon>
        <taxon>Bacillota</taxon>
        <taxon>Bacilli</taxon>
        <taxon>Bacillales</taxon>
        <taxon>Bacillaceae</taxon>
    </lineage>
</organism>
<evidence type="ECO:0000256" key="3">
    <source>
        <dbReference type="ARBA" id="ARBA00022729"/>
    </source>
</evidence>
<keyword evidence="6" id="KW-1185">Reference proteome</keyword>
<dbReference type="PANTHER" id="PTHR33376">
    <property type="match status" value="1"/>
</dbReference>
<evidence type="ECO:0000313" key="6">
    <source>
        <dbReference type="Proteomes" id="UP001057753"/>
    </source>
</evidence>
<gene>
    <name evidence="5" type="ORF">HXA33_06780</name>
</gene>
<feature type="chain" id="PRO_5040117539" evidence="4">
    <location>
        <begin position="23"/>
        <end position="348"/>
    </location>
</feature>
<dbReference type="NCBIfam" id="NF037995">
    <property type="entry name" value="TRAP_S1"/>
    <property type="match status" value="1"/>
</dbReference>
<proteinExistence type="inferred from homology"/>
<dbReference type="PANTHER" id="PTHR33376:SF7">
    <property type="entry name" value="C4-DICARBOXYLATE-BINDING PROTEIN DCTB"/>
    <property type="match status" value="1"/>
</dbReference>
<dbReference type="PIRSF" id="PIRSF006470">
    <property type="entry name" value="DctB"/>
    <property type="match status" value="1"/>
</dbReference>
<dbReference type="Proteomes" id="UP001057753">
    <property type="component" value="Unassembled WGS sequence"/>
</dbReference>
<dbReference type="RefSeq" id="WP_257820891.1">
    <property type="nucleotide sequence ID" value="NZ_JABXYM010000001.1"/>
</dbReference>
<comment type="similarity">
    <text evidence="1">Belongs to the bacterial solute-binding protein 7 family.</text>
</comment>
<accession>A0A9Q4B1E9</accession>
<dbReference type="AlphaFoldDB" id="A0A9Q4B1E9"/>
<dbReference type="Gene3D" id="3.40.190.170">
    <property type="entry name" value="Bacterial extracellular solute-binding protein, family 7"/>
    <property type="match status" value="1"/>
</dbReference>
<dbReference type="PROSITE" id="PS51257">
    <property type="entry name" value="PROKAR_LIPOPROTEIN"/>
    <property type="match status" value="1"/>
</dbReference>
<keyword evidence="2" id="KW-0813">Transport</keyword>
<name>A0A9Q4B1E9_SALAG</name>
<evidence type="ECO:0000256" key="4">
    <source>
        <dbReference type="SAM" id="SignalP"/>
    </source>
</evidence>
<dbReference type="Pfam" id="PF03480">
    <property type="entry name" value="DctP"/>
    <property type="match status" value="1"/>
</dbReference>
<feature type="signal peptide" evidence="4">
    <location>
        <begin position="1"/>
        <end position="22"/>
    </location>
</feature>
<evidence type="ECO:0000313" key="5">
    <source>
        <dbReference type="EMBL" id="MCR6096250.1"/>
    </source>
</evidence>
<dbReference type="EMBL" id="JABXYM010000001">
    <property type="protein sequence ID" value="MCR6096250.1"/>
    <property type="molecule type" value="Genomic_DNA"/>
</dbReference>
<dbReference type="InterPro" id="IPR038404">
    <property type="entry name" value="TRAP_DctP_sf"/>
</dbReference>
<protein>
    <submittedName>
        <fullName evidence="5">DctP family TRAP transporter solute-binding subunit</fullName>
    </submittedName>
</protein>
<dbReference type="GO" id="GO:0030288">
    <property type="term" value="C:outer membrane-bounded periplasmic space"/>
    <property type="evidence" value="ECO:0007669"/>
    <property type="project" value="InterPro"/>
</dbReference>
<dbReference type="InterPro" id="IPR018389">
    <property type="entry name" value="DctP_fam"/>
</dbReference>